<dbReference type="STRING" id="376686.Fjoh_1391"/>
<dbReference type="Pfam" id="PF00753">
    <property type="entry name" value="Lactamase_B"/>
    <property type="match status" value="1"/>
</dbReference>
<dbReference type="Proteomes" id="UP000006694">
    <property type="component" value="Chromosome"/>
</dbReference>
<evidence type="ECO:0000313" key="3">
    <source>
        <dbReference type="Proteomes" id="UP000006694"/>
    </source>
</evidence>
<organism evidence="2 3">
    <name type="scientific">Flavobacterium johnsoniae (strain ATCC 17061 / DSM 2064 / JCM 8514 / BCRC 14874 / CCUG 350202 / NBRC 14942 / NCIMB 11054 / UW101)</name>
    <name type="common">Cytophaga johnsonae</name>
    <dbReference type="NCBI Taxonomy" id="376686"/>
    <lineage>
        <taxon>Bacteria</taxon>
        <taxon>Pseudomonadati</taxon>
        <taxon>Bacteroidota</taxon>
        <taxon>Flavobacteriia</taxon>
        <taxon>Flavobacteriales</taxon>
        <taxon>Flavobacteriaceae</taxon>
        <taxon>Flavobacterium</taxon>
    </lineage>
</organism>
<dbReference type="OrthoDB" id="9802248at2"/>
<dbReference type="InterPro" id="IPR050855">
    <property type="entry name" value="NDM-1-like"/>
</dbReference>
<dbReference type="KEGG" id="fjo:Fjoh_1391"/>
<dbReference type="RefSeq" id="WP_012023471.1">
    <property type="nucleotide sequence ID" value="NC_009441.1"/>
</dbReference>
<name>A5FK42_FLAJ1</name>
<evidence type="ECO:0000259" key="1">
    <source>
        <dbReference type="SMART" id="SM00849"/>
    </source>
</evidence>
<dbReference type="Gene3D" id="3.60.15.10">
    <property type="entry name" value="Ribonuclease Z/Hydroxyacylglutathione hydrolase-like"/>
    <property type="match status" value="1"/>
</dbReference>
<accession>A5FK42</accession>
<proteinExistence type="predicted"/>
<dbReference type="SMART" id="SM00849">
    <property type="entry name" value="Lactamase_B"/>
    <property type="match status" value="1"/>
</dbReference>
<sequence>MKNIAKEVYQIPLFPRNAINCYIIEDVLIDAGIRTSANKIIKTIKGKNITKHALTHAHADHQGSSKIICETLNIPLLCSEPEKAFAENGNVITEYPNPNHFISKFQENFWAGKGHPVSQTLKERDQIGGFTVIETPGHSSGHISFFRENDGVLIVGDVMTNMNLLTTKVGLHEPPHLFTADKETNRKSILKLASLKPKILCFGHGPVLFNNGELEKFVHYLFNHQMLAFKTVANPTQAKYGISK</sequence>
<dbReference type="SUPFAM" id="SSF56281">
    <property type="entry name" value="Metallo-hydrolase/oxidoreductase"/>
    <property type="match status" value="1"/>
</dbReference>
<evidence type="ECO:0000313" key="2">
    <source>
        <dbReference type="EMBL" id="ABQ04423.1"/>
    </source>
</evidence>
<dbReference type="InterPro" id="IPR001279">
    <property type="entry name" value="Metallo-B-lactamas"/>
</dbReference>
<reference evidence="2 3" key="1">
    <citation type="journal article" date="2009" name="Appl. Environ. Microbiol.">
        <title>Novel features of the polysaccharide-digesting gliding bacterium Flavobacterium johnsoniae as revealed by genome sequence analysis.</title>
        <authorList>
            <person name="McBride M.J."/>
            <person name="Xie G."/>
            <person name="Martens E.C."/>
            <person name="Lapidus A."/>
            <person name="Henrissat B."/>
            <person name="Rhodes R.G."/>
            <person name="Goltsman E."/>
            <person name="Wang W."/>
            <person name="Xu J."/>
            <person name="Hunnicutt D.W."/>
            <person name="Staroscik A.M."/>
            <person name="Hoover T.R."/>
            <person name="Cheng Y.Q."/>
            <person name="Stein J.L."/>
        </authorList>
    </citation>
    <scope>NUCLEOTIDE SEQUENCE [LARGE SCALE GENOMIC DNA]</scope>
    <source>
        <strain evidence="3">ATCC 17061 / DSM 2064 / JCM 8514 / BCRC 14874 / CCUG 350202 / NBRC 14942 / NCIMB 11054 / UW101</strain>
    </source>
</reference>
<dbReference type="AlphaFoldDB" id="A5FK42"/>
<dbReference type="HOGENOM" id="CLU_030571_2_0_10"/>
<gene>
    <name evidence="2" type="ordered locus">Fjoh_1391</name>
</gene>
<protein>
    <submittedName>
        <fullName evidence="2">Beta-lactamase domain protein</fullName>
    </submittedName>
</protein>
<feature type="domain" description="Metallo-beta-lactamase" evidence="1">
    <location>
        <begin position="18"/>
        <end position="204"/>
    </location>
</feature>
<dbReference type="InterPro" id="IPR036866">
    <property type="entry name" value="RibonucZ/Hydroxyglut_hydro"/>
</dbReference>
<dbReference type="PANTHER" id="PTHR42951">
    <property type="entry name" value="METALLO-BETA-LACTAMASE DOMAIN-CONTAINING"/>
    <property type="match status" value="1"/>
</dbReference>
<dbReference type="PANTHER" id="PTHR42951:SF17">
    <property type="entry name" value="METALLO-BETA-LACTAMASE DOMAIN-CONTAINING PROTEIN"/>
    <property type="match status" value="1"/>
</dbReference>
<keyword evidence="3" id="KW-1185">Reference proteome</keyword>
<dbReference type="EMBL" id="CP000685">
    <property type="protein sequence ID" value="ABQ04423.1"/>
    <property type="molecule type" value="Genomic_DNA"/>
</dbReference>
<dbReference type="CDD" id="cd07721">
    <property type="entry name" value="yflN-like_MBL-fold"/>
    <property type="match status" value="1"/>
</dbReference>
<dbReference type="GeneID" id="31764266"/>
<dbReference type="eggNOG" id="COG0491">
    <property type="taxonomic scope" value="Bacteria"/>
</dbReference>